<evidence type="ECO:0000313" key="2">
    <source>
        <dbReference type="EMBL" id="GAA3697606.1"/>
    </source>
</evidence>
<proteinExistence type="predicted"/>
<dbReference type="Proteomes" id="UP001500752">
    <property type="component" value="Unassembled WGS sequence"/>
</dbReference>
<sequence>MNIETTATETSKPNHTPEQRRYDRAVYRRVKRGMEHSARFAAADAATAPLALMAPHSRAAWLALDEAARLDHLRQVLRAQAKAVIGPRPEDVEETAPATVETTAAPATVETTAAPATPARPSGRRLVVACIGGCGTWIVATSARPAVVRCTPGQRRAQREDPTGAAPVEARSSHAATASAVDYSAARAERPAAAQGRRKAKRRARAATCGK</sequence>
<feature type="region of interest" description="Disordered" evidence="1">
    <location>
        <begin position="1"/>
        <end position="23"/>
    </location>
</feature>
<feature type="region of interest" description="Disordered" evidence="1">
    <location>
        <begin position="152"/>
        <end position="211"/>
    </location>
</feature>
<feature type="compositionally biased region" description="Low complexity" evidence="1">
    <location>
        <begin position="175"/>
        <end position="195"/>
    </location>
</feature>
<evidence type="ECO:0000256" key="1">
    <source>
        <dbReference type="SAM" id="MobiDB-lite"/>
    </source>
</evidence>
<dbReference type="RefSeq" id="WP_345153358.1">
    <property type="nucleotide sequence ID" value="NZ_BAABEO010000025.1"/>
</dbReference>
<accession>A0ABP7CWN7</accession>
<evidence type="ECO:0000313" key="3">
    <source>
        <dbReference type="Proteomes" id="UP001500752"/>
    </source>
</evidence>
<protein>
    <submittedName>
        <fullName evidence="2">Uncharacterized protein</fullName>
    </submittedName>
</protein>
<reference evidence="3" key="1">
    <citation type="journal article" date="2019" name="Int. J. Syst. Evol. Microbiol.">
        <title>The Global Catalogue of Microorganisms (GCM) 10K type strain sequencing project: providing services to taxonomists for standard genome sequencing and annotation.</title>
        <authorList>
            <consortium name="The Broad Institute Genomics Platform"/>
            <consortium name="The Broad Institute Genome Sequencing Center for Infectious Disease"/>
            <person name="Wu L."/>
            <person name="Ma J."/>
        </authorList>
    </citation>
    <scope>NUCLEOTIDE SEQUENCE [LARGE SCALE GENOMIC DNA]</scope>
    <source>
        <strain evidence="3">JCM 30742</strain>
    </source>
</reference>
<name>A0ABP7CWN7_9MICC</name>
<gene>
    <name evidence="2" type="ORF">GCM10023081_38210</name>
</gene>
<dbReference type="EMBL" id="BAABEO010000025">
    <property type="protein sequence ID" value="GAA3697606.1"/>
    <property type="molecule type" value="Genomic_DNA"/>
</dbReference>
<keyword evidence="3" id="KW-1185">Reference proteome</keyword>
<organism evidence="2 3">
    <name type="scientific">Arthrobacter ginkgonis</name>
    <dbReference type="NCBI Taxonomy" id="1630594"/>
    <lineage>
        <taxon>Bacteria</taxon>
        <taxon>Bacillati</taxon>
        <taxon>Actinomycetota</taxon>
        <taxon>Actinomycetes</taxon>
        <taxon>Micrococcales</taxon>
        <taxon>Micrococcaceae</taxon>
        <taxon>Arthrobacter</taxon>
    </lineage>
</organism>
<comment type="caution">
    <text evidence="2">The sequence shown here is derived from an EMBL/GenBank/DDBJ whole genome shotgun (WGS) entry which is preliminary data.</text>
</comment>
<feature type="compositionally biased region" description="Basic residues" evidence="1">
    <location>
        <begin position="196"/>
        <end position="205"/>
    </location>
</feature>
<feature type="compositionally biased region" description="Polar residues" evidence="1">
    <location>
        <begin position="1"/>
        <end position="14"/>
    </location>
</feature>